<keyword evidence="4 6" id="KW-0472">Membrane</keyword>
<feature type="transmembrane region" description="Helical" evidence="6">
    <location>
        <begin position="74"/>
        <end position="97"/>
    </location>
</feature>
<comment type="similarity">
    <text evidence="6">Belongs to the ABC-2 integral membrane protein family.</text>
</comment>
<dbReference type="PROSITE" id="PS51012">
    <property type="entry name" value="ABC_TM2"/>
    <property type="match status" value="1"/>
</dbReference>
<evidence type="ECO:0000256" key="6">
    <source>
        <dbReference type="RuleBase" id="RU361157"/>
    </source>
</evidence>
<evidence type="ECO:0000259" key="7">
    <source>
        <dbReference type="PROSITE" id="PS51012"/>
    </source>
</evidence>
<feature type="transmembrane region" description="Helical" evidence="6">
    <location>
        <begin position="40"/>
        <end position="62"/>
    </location>
</feature>
<protein>
    <recommendedName>
        <fullName evidence="6">Transport permease protein</fullName>
    </recommendedName>
</protein>
<sequence length="284" mass="30924">MTSETIAVVVPARSAGHDLRAIKVVLHREMLRFVNDRTRMLSMFFQPVLWLFVMGTGLGSLVQGSIPGVDYRTFMYPGMISMTVIMTGMFSAGSIVWDREFGFLREMLVAPVSRGAIVLGKSLGGALVATGQGVVILAMAGLVGVPYSPSLMLTLLAEMFLAAFTITAFGVMLAARMKNMQTFFGLMQMAIMPMMFLSGAMFPLANLPSWLHILTVINPMTYAVDPMRQAVFSHLNVPDQVNAVLNPGVQWFGWQVPVVLELGVVASLGAILLGVGILQFRRTE</sequence>
<dbReference type="Pfam" id="PF01061">
    <property type="entry name" value="ABC2_membrane"/>
    <property type="match status" value="1"/>
</dbReference>
<keyword evidence="6" id="KW-1003">Cell membrane</keyword>
<dbReference type="InterPro" id="IPR000412">
    <property type="entry name" value="ABC_2_transport"/>
</dbReference>
<feature type="transmembrane region" description="Helical" evidence="6">
    <location>
        <begin position="254"/>
        <end position="278"/>
    </location>
</feature>
<comment type="caution">
    <text evidence="8">The sequence shown here is derived from an EMBL/GenBank/DDBJ whole genome shotgun (WGS) entry which is preliminary data.</text>
</comment>
<feature type="transmembrane region" description="Helical" evidence="6">
    <location>
        <begin position="151"/>
        <end position="175"/>
    </location>
</feature>
<evidence type="ECO:0000313" key="8">
    <source>
        <dbReference type="EMBL" id="MFI6496166.1"/>
    </source>
</evidence>
<feature type="transmembrane region" description="Helical" evidence="6">
    <location>
        <begin position="182"/>
        <end position="205"/>
    </location>
</feature>
<evidence type="ECO:0000256" key="3">
    <source>
        <dbReference type="ARBA" id="ARBA00022989"/>
    </source>
</evidence>
<dbReference type="PIRSF" id="PIRSF006648">
    <property type="entry name" value="DrrB"/>
    <property type="match status" value="1"/>
</dbReference>
<accession>A0ABW7YKI0</accession>
<keyword evidence="5" id="KW-0046">Antibiotic resistance</keyword>
<dbReference type="Proteomes" id="UP001612741">
    <property type="component" value="Unassembled WGS sequence"/>
</dbReference>
<keyword evidence="2 6" id="KW-0812">Transmembrane</keyword>
<dbReference type="EMBL" id="JBITGY010000001">
    <property type="protein sequence ID" value="MFI6496166.1"/>
    <property type="molecule type" value="Genomic_DNA"/>
</dbReference>
<dbReference type="PANTHER" id="PTHR43229:SF2">
    <property type="entry name" value="NODULATION PROTEIN J"/>
    <property type="match status" value="1"/>
</dbReference>
<evidence type="ECO:0000313" key="9">
    <source>
        <dbReference type="Proteomes" id="UP001612741"/>
    </source>
</evidence>
<keyword evidence="3 6" id="KW-1133">Transmembrane helix</keyword>
<organism evidence="8 9">
    <name type="scientific">Nonomuraea typhae</name>
    <dbReference type="NCBI Taxonomy" id="2603600"/>
    <lineage>
        <taxon>Bacteria</taxon>
        <taxon>Bacillati</taxon>
        <taxon>Actinomycetota</taxon>
        <taxon>Actinomycetes</taxon>
        <taxon>Streptosporangiales</taxon>
        <taxon>Streptosporangiaceae</taxon>
        <taxon>Nonomuraea</taxon>
    </lineage>
</organism>
<evidence type="ECO:0000256" key="1">
    <source>
        <dbReference type="ARBA" id="ARBA00004141"/>
    </source>
</evidence>
<evidence type="ECO:0000256" key="4">
    <source>
        <dbReference type="ARBA" id="ARBA00023136"/>
    </source>
</evidence>
<evidence type="ECO:0000256" key="2">
    <source>
        <dbReference type="ARBA" id="ARBA00022692"/>
    </source>
</evidence>
<proteinExistence type="inferred from homology"/>
<dbReference type="PRINTS" id="PR00164">
    <property type="entry name" value="ABC2TRNSPORT"/>
</dbReference>
<dbReference type="InterPro" id="IPR051784">
    <property type="entry name" value="Nod_factor_ABC_transporter"/>
</dbReference>
<dbReference type="InterPro" id="IPR013525">
    <property type="entry name" value="ABC2_TM"/>
</dbReference>
<feature type="transmembrane region" description="Helical" evidence="6">
    <location>
        <begin position="118"/>
        <end position="145"/>
    </location>
</feature>
<feature type="domain" description="ABC transmembrane type-2" evidence="7">
    <location>
        <begin position="38"/>
        <end position="283"/>
    </location>
</feature>
<comment type="subcellular location">
    <subcellularLocation>
        <location evidence="6">Cell membrane</location>
        <topology evidence="6">Multi-pass membrane protein</topology>
    </subcellularLocation>
    <subcellularLocation>
        <location evidence="1">Membrane</location>
        <topology evidence="1">Multi-pass membrane protein</topology>
    </subcellularLocation>
</comment>
<dbReference type="InterPro" id="IPR047817">
    <property type="entry name" value="ABC2_TM_bact-type"/>
</dbReference>
<name>A0ABW7YKI0_9ACTN</name>
<keyword evidence="6" id="KW-0813">Transport</keyword>
<keyword evidence="9" id="KW-1185">Reference proteome</keyword>
<evidence type="ECO:0000256" key="5">
    <source>
        <dbReference type="ARBA" id="ARBA00023251"/>
    </source>
</evidence>
<reference evidence="8 9" key="1">
    <citation type="submission" date="2024-10" db="EMBL/GenBank/DDBJ databases">
        <title>The Natural Products Discovery Center: Release of the First 8490 Sequenced Strains for Exploring Actinobacteria Biosynthetic Diversity.</title>
        <authorList>
            <person name="Kalkreuter E."/>
            <person name="Kautsar S.A."/>
            <person name="Yang D."/>
            <person name="Bader C.D."/>
            <person name="Teijaro C.N."/>
            <person name="Fluegel L."/>
            <person name="Davis C.M."/>
            <person name="Simpson J.R."/>
            <person name="Lauterbach L."/>
            <person name="Steele A.D."/>
            <person name="Gui C."/>
            <person name="Meng S."/>
            <person name="Li G."/>
            <person name="Viehrig K."/>
            <person name="Ye F."/>
            <person name="Su P."/>
            <person name="Kiefer A.F."/>
            <person name="Nichols A."/>
            <person name="Cepeda A.J."/>
            <person name="Yan W."/>
            <person name="Fan B."/>
            <person name="Jiang Y."/>
            <person name="Adhikari A."/>
            <person name="Zheng C.-J."/>
            <person name="Schuster L."/>
            <person name="Cowan T.M."/>
            <person name="Smanski M.J."/>
            <person name="Chevrette M.G."/>
            <person name="De Carvalho L.P.S."/>
            <person name="Shen B."/>
        </authorList>
    </citation>
    <scope>NUCLEOTIDE SEQUENCE [LARGE SCALE GENOMIC DNA]</scope>
    <source>
        <strain evidence="8 9">NPDC050545</strain>
    </source>
</reference>
<gene>
    <name evidence="8" type="ORF">ACIBG2_02225</name>
</gene>
<dbReference type="RefSeq" id="WP_397078122.1">
    <property type="nucleotide sequence ID" value="NZ_JBITGY010000001.1"/>
</dbReference>
<dbReference type="PANTHER" id="PTHR43229">
    <property type="entry name" value="NODULATION PROTEIN J"/>
    <property type="match status" value="1"/>
</dbReference>